<dbReference type="RefSeq" id="WP_110250200.1">
    <property type="nucleotide sequence ID" value="NZ_QJJR01000001.1"/>
</dbReference>
<protein>
    <submittedName>
        <fullName evidence="9">LuxR family two component transcriptional regulator</fullName>
    </submittedName>
</protein>
<dbReference type="PROSITE" id="PS50110">
    <property type="entry name" value="RESPONSE_REGULATORY"/>
    <property type="match status" value="1"/>
</dbReference>
<keyword evidence="4" id="KW-0238">DNA-binding</keyword>
<evidence type="ECO:0000313" key="10">
    <source>
        <dbReference type="Proteomes" id="UP000247922"/>
    </source>
</evidence>
<keyword evidence="5" id="KW-0804">Transcription</keyword>
<feature type="domain" description="HTH luxR-type" evidence="7">
    <location>
        <begin position="142"/>
        <end position="207"/>
    </location>
</feature>
<dbReference type="Proteomes" id="UP000247922">
    <property type="component" value="Unassembled WGS sequence"/>
</dbReference>
<name>A0A2V3WHV7_9BACI</name>
<evidence type="ECO:0000259" key="8">
    <source>
        <dbReference type="PROSITE" id="PS50110"/>
    </source>
</evidence>
<dbReference type="InterPro" id="IPR001789">
    <property type="entry name" value="Sig_transdc_resp-reg_receiver"/>
</dbReference>
<evidence type="ECO:0000313" key="9">
    <source>
        <dbReference type="EMBL" id="PXW93104.1"/>
    </source>
</evidence>
<accession>A0A2V3WHV7</accession>
<dbReference type="GO" id="GO:0000160">
    <property type="term" value="P:phosphorelay signal transduction system"/>
    <property type="evidence" value="ECO:0007669"/>
    <property type="project" value="UniProtKB-KW"/>
</dbReference>
<feature type="modified residue" description="4-aspartylphosphate" evidence="6">
    <location>
        <position position="53"/>
    </location>
</feature>
<dbReference type="InterPro" id="IPR039420">
    <property type="entry name" value="WalR-like"/>
</dbReference>
<dbReference type="Pfam" id="PF00196">
    <property type="entry name" value="GerE"/>
    <property type="match status" value="1"/>
</dbReference>
<dbReference type="CDD" id="cd17535">
    <property type="entry name" value="REC_NarL-like"/>
    <property type="match status" value="1"/>
</dbReference>
<keyword evidence="1 6" id="KW-0597">Phosphoprotein</keyword>
<keyword evidence="10" id="KW-1185">Reference proteome</keyword>
<dbReference type="Pfam" id="PF00072">
    <property type="entry name" value="Response_reg"/>
    <property type="match status" value="1"/>
</dbReference>
<dbReference type="Gene3D" id="1.10.10.10">
    <property type="entry name" value="Winged helix-like DNA-binding domain superfamily/Winged helix DNA-binding domain"/>
    <property type="match status" value="1"/>
</dbReference>
<dbReference type="AlphaFoldDB" id="A0A2V3WHV7"/>
<dbReference type="GO" id="GO:0003677">
    <property type="term" value="F:DNA binding"/>
    <property type="evidence" value="ECO:0007669"/>
    <property type="project" value="UniProtKB-KW"/>
</dbReference>
<dbReference type="SMART" id="SM00421">
    <property type="entry name" value="HTH_LUXR"/>
    <property type="match status" value="1"/>
</dbReference>
<dbReference type="CDD" id="cd06170">
    <property type="entry name" value="LuxR_C_like"/>
    <property type="match status" value="1"/>
</dbReference>
<dbReference type="Gene3D" id="3.40.50.2300">
    <property type="match status" value="1"/>
</dbReference>
<evidence type="ECO:0000256" key="4">
    <source>
        <dbReference type="ARBA" id="ARBA00023125"/>
    </source>
</evidence>
<gene>
    <name evidence="9" type="ORF">DES38_101187</name>
</gene>
<dbReference type="SMART" id="SM00448">
    <property type="entry name" value="REC"/>
    <property type="match status" value="1"/>
</dbReference>
<dbReference type="InterPro" id="IPR058245">
    <property type="entry name" value="NreC/VraR/RcsB-like_REC"/>
</dbReference>
<evidence type="ECO:0000259" key="7">
    <source>
        <dbReference type="PROSITE" id="PS50043"/>
    </source>
</evidence>
<dbReference type="EMBL" id="QJJR01000001">
    <property type="protein sequence ID" value="PXW93104.1"/>
    <property type="molecule type" value="Genomic_DNA"/>
</dbReference>
<dbReference type="SUPFAM" id="SSF52172">
    <property type="entry name" value="CheY-like"/>
    <property type="match status" value="1"/>
</dbReference>
<reference evidence="9 10" key="1">
    <citation type="submission" date="2018-05" db="EMBL/GenBank/DDBJ databases">
        <title>Genomic Encyclopedia of Type Strains, Phase IV (KMG-IV): sequencing the most valuable type-strain genomes for metagenomic binning, comparative biology and taxonomic classification.</title>
        <authorList>
            <person name="Goeker M."/>
        </authorList>
    </citation>
    <scope>NUCLEOTIDE SEQUENCE [LARGE SCALE GENOMIC DNA]</scope>
    <source>
        <strain evidence="9 10">DSM 22440</strain>
    </source>
</reference>
<comment type="caution">
    <text evidence="9">The sequence shown here is derived from an EMBL/GenBank/DDBJ whole genome shotgun (WGS) entry which is preliminary data.</text>
</comment>
<evidence type="ECO:0000256" key="6">
    <source>
        <dbReference type="PROSITE-ProRule" id="PRU00169"/>
    </source>
</evidence>
<dbReference type="PRINTS" id="PR00038">
    <property type="entry name" value="HTHLUXR"/>
</dbReference>
<keyword evidence="3" id="KW-0805">Transcription regulation</keyword>
<keyword evidence="2" id="KW-0902">Two-component regulatory system</keyword>
<sequence>MYRILLIDDHAIVGEGTKRVLEDEPDFYCDYVSTGEEALKRLTDNPYDLYIVDLNMPEINGIELTQKIKAQEADAKIVIYTGYDTTTYFNKLIQLGVVGFLSKTFTNAQLVAAVYAAVNDLAVIPEDWLDQLSRMNRDVQLETGRQVQLTAIEHEVLVKVGRGLTNDQISLQMSVSRRTVERYLTKIFQKLNVTSRADAISVSKDLGLIAEFELK</sequence>
<dbReference type="GO" id="GO:0006355">
    <property type="term" value="P:regulation of DNA-templated transcription"/>
    <property type="evidence" value="ECO:0007669"/>
    <property type="project" value="InterPro"/>
</dbReference>
<dbReference type="InterPro" id="IPR000792">
    <property type="entry name" value="Tscrpt_reg_LuxR_C"/>
</dbReference>
<dbReference type="InterPro" id="IPR036388">
    <property type="entry name" value="WH-like_DNA-bd_sf"/>
</dbReference>
<organism evidence="9 10">
    <name type="scientific">Streptohalobacillus salinus</name>
    <dbReference type="NCBI Taxonomy" id="621096"/>
    <lineage>
        <taxon>Bacteria</taxon>
        <taxon>Bacillati</taxon>
        <taxon>Bacillota</taxon>
        <taxon>Bacilli</taxon>
        <taxon>Bacillales</taxon>
        <taxon>Bacillaceae</taxon>
        <taxon>Streptohalobacillus</taxon>
    </lineage>
</organism>
<dbReference type="PANTHER" id="PTHR43214">
    <property type="entry name" value="TWO-COMPONENT RESPONSE REGULATOR"/>
    <property type="match status" value="1"/>
</dbReference>
<evidence type="ECO:0000256" key="1">
    <source>
        <dbReference type="ARBA" id="ARBA00022553"/>
    </source>
</evidence>
<dbReference type="PANTHER" id="PTHR43214:SF1">
    <property type="entry name" value="TRANSCRIPTIONAL REGULATORY PROTEIN COMA"/>
    <property type="match status" value="1"/>
</dbReference>
<evidence type="ECO:0000256" key="5">
    <source>
        <dbReference type="ARBA" id="ARBA00023163"/>
    </source>
</evidence>
<evidence type="ECO:0000256" key="2">
    <source>
        <dbReference type="ARBA" id="ARBA00023012"/>
    </source>
</evidence>
<proteinExistence type="predicted"/>
<feature type="domain" description="Response regulatory" evidence="8">
    <location>
        <begin position="3"/>
        <end position="118"/>
    </location>
</feature>
<dbReference type="InterPro" id="IPR011006">
    <property type="entry name" value="CheY-like_superfamily"/>
</dbReference>
<dbReference type="OrthoDB" id="118459at2"/>
<dbReference type="PROSITE" id="PS50043">
    <property type="entry name" value="HTH_LUXR_2"/>
    <property type="match status" value="1"/>
</dbReference>
<evidence type="ECO:0000256" key="3">
    <source>
        <dbReference type="ARBA" id="ARBA00023015"/>
    </source>
</evidence>